<keyword evidence="7" id="KW-0378">Hydrolase</keyword>
<dbReference type="PANTHER" id="PTHR11705">
    <property type="entry name" value="PROTEASE FAMILY M14 CARBOXYPEPTIDASE A,B"/>
    <property type="match status" value="1"/>
</dbReference>
<dbReference type="CDD" id="cd03860">
    <property type="entry name" value="M14_CP_A-B_like"/>
    <property type="match status" value="1"/>
</dbReference>
<keyword evidence="13" id="KW-1185">Reference proteome</keyword>
<dbReference type="InterPro" id="IPR057247">
    <property type="entry name" value="CARBOXYPEPT_ZN_2"/>
</dbReference>
<keyword evidence="5" id="KW-0479">Metal-binding</keyword>
<dbReference type="RefSeq" id="XP_034232926.1">
    <property type="nucleotide sequence ID" value="XM_034377035.1"/>
</dbReference>
<protein>
    <submittedName>
        <fullName evidence="14">Zinc carboxypeptidase-like</fullName>
    </submittedName>
</protein>
<feature type="region of interest" description="Disordered" evidence="11">
    <location>
        <begin position="61"/>
        <end position="82"/>
    </location>
</feature>
<dbReference type="GO" id="GO:0008270">
    <property type="term" value="F:zinc ion binding"/>
    <property type="evidence" value="ECO:0007669"/>
    <property type="project" value="InterPro"/>
</dbReference>
<gene>
    <name evidence="14" type="primary">LOC117640514</name>
</gene>
<dbReference type="SUPFAM" id="SSF53187">
    <property type="entry name" value="Zn-dependent exopeptidases"/>
    <property type="match status" value="1"/>
</dbReference>
<dbReference type="InterPro" id="IPR057246">
    <property type="entry name" value="CARBOXYPEPT_ZN_1"/>
</dbReference>
<dbReference type="PROSITE" id="PS00133">
    <property type="entry name" value="CARBOXYPEPT_ZN_2"/>
    <property type="match status" value="1"/>
</dbReference>
<dbReference type="GeneID" id="117640514"/>
<evidence type="ECO:0000259" key="12">
    <source>
        <dbReference type="PROSITE" id="PS52035"/>
    </source>
</evidence>
<feature type="active site" description="Proton donor/acceptor" evidence="10">
    <location>
        <position position="348"/>
    </location>
</feature>
<dbReference type="InterPro" id="IPR000834">
    <property type="entry name" value="Peptidase_M14"/>
</dbReference>
<feature type="domain" description="Peptidase M14" evidence="12">
    <location>
        <begin position="86"/>
        <end position="382"/>
    </location>
</feature>
<dbReference type="GO" id="GO:0004181">
    <property type="term" value="F:metallocarboxypeptidase activity"/>
    <property type="evidence" value="ECO:0007669"/>
    <property type="project" value="InterPro"/>
</dbReference>
<dbReference type="Gene3D" id="3.40.630.10">
    <property type="entry name" value="Zn peptidases"/>
    <property type="match status" value="1"/>
</dbReference>
<dbReference type="InParanoid" id="A0A6P8Y9S6"/>
<dbReference type="Proteomes" id="UP000515158">
    <property type="component" value="Unplaced"/>
</dbReference>
<evidence type="ECO:0000256" key="1">
    <source>
        <dbReference type="ARBA" id="ARBA00001947"/>
    </source>
</evidence>
<dbReference type="PROSITE" id="PS00132">
    <property type="entry name" value="CARBOXYPEPT_ZN_1"/>
    <property type="match status" value="1"/>
</dbReference>
<dbReference type="GO" id="GO:0005615">
    <property type="term" value="C:extracellular space"/>
    <property type="evidence" value="ECO:0007669"/>
    <property type="project" value="TreeGrafter"/>
</dbReference>
<dbReference type="PANTHER" id="PTHR11705:SF153">
    <property type="entry name" value="ZINC CARBOXYPEPTIDASE A 1-LIKE PROTEIN"/>
    <property type="match status" value="1"/>
</dbReference>
<dbReference type="FunFam" id="3.40.630.10:FF:000084">
    <property type="entry name" value="Carboxypeptidase B2"/>
    <property type="match status" value="1"/>
</dbReference>
<keyword evidence="8" id="KW-0862">Zinc</keyword>
<dbReference type="Pfam" id="PF00246">
    <property type="entry name" value="Peptidase_M14"/>
    <property type="match status" value="1"/>
</dbReference>
<evidence type="ECO:0000256" key="2">
    <source>
        <dbReference type="ARBA" id="ARBA00005988"/>
    </source>
</evidence>
<evidence type="ECO:0000256" key="6">
    <source>
        <dbReference type="ARBA" id="ARBA00022729"/>
    </source>
</evidence>
<dbReference type="PRINTS" id="PR00765">
    <property type="entry name" value="CRBOXYPTASEA"/>
</dbReference>
<evidence type="ECO:0000313" key="13">
    <source>
        <dbReference type="Proteomes" id="UP000515158"/>
    </source>
</evidence>
<comment type="similarity">
    <text evidence="2 10">Belongs to the peptidase M14 family.</text>
</comment>
<evidence type="ECO:0000313" key="14">
    <source>
        <dbReference type="RefSeq" id="XP_034232926.1"/>
    </source>
</evidence>
<accession>A0A6P8Y9S6</accession>
<sequence>MSWPTSTAMPPTARTPAPADWMPNSFRVTNGGISRVSTAAPAPGGPGAAADPWFPSTLAGSDSAVNSNAVDEPNQQGLNAAGNLPGAAPRAAPIYAWLERLAVLHAGLVDVVRGGRSFEGRPIKGVRLFPGKDKPRLFIEAGMHAQEWITTSTACWLIHRVLQADEADAAPWSGLARAFEWHVFPNVNPDGYEYSFKTERAWRKTRSKGLVCYGVDGNRNWAYGWNPGNSTTRHPCARNFPGRAPFCEAETRGLSEYVRSLAPGARLRLYVSLHSSKQMILFPWGCSREHSADHEELMEIGQRAASALERVHGTKFQVGPIASTIYMAPGNSVDWVYAAGVKYAFAMELRNPVKPEQYVSASAIEATGEETFAAIITMLEEVASRSSRCGK</sequence>
<organism evidence="14">
    <name type="scientific">Thrips palmi</name>
    <name type="common">Melon thrips</name>
    <dbReference type="NCBI Taxonomy" id="161013"/>
    <lineage>
        <taxon>Eukaryota</taxon>
        <taxon>Metazoa</taxon>
        <taxon>Ecdysozoa</taxon>
        <taxon>Arthropoda</taxon>
        <taxon>Hexapoda</taxon>
        <taxon>Insecta</taxon>
        <taxon>Pterygota</taxon>
        <taxon>Neoptera</taxon>
        <taxon>Paraneoptera</taxon>
        <taxon>Thysanoptera</taxon>
        <taxon>Terebrantia</taxon>
        <taxon>Thripoidea</taxon>
        <taxon>Thripidae</taxon>
        <taxon>Thrips</taxon>
    </lineage>
</organism>
<dbReference type="SMART" id="SM00631">
    <property type="entry name" value="Zn_pept"/>
    <property type="match status" value="1"/>
</dbReference>
<evidence type="ECO:0000256" key="3">
    <source>
        <dbReference type="ARBA" id="ARBA00022645"/>
    </source>
</evidence>
<evidence type="ECO:0000256" key="5">
    <source>
        <dbReference type="ARBA" id="ARBA00022723"/>
    </source>
</evidence>
<feature type="compositionally biased region" description="Polar residues" evidence="11">
    <location>
        <begin position="61"/>
        <end position="76"/>
    </location>
</feature>
<dbReference type="KEGG" id="tpal:117640514"/>
<evidence type="ECO:0000256" key="8">
    <source>
        <dbReference type="ARBA" id="ARBA00022833"/>
    </source>
</evidence>
<evidence type="ECO:0000256" key="4">
    <source>
        <dbReference type="ARBA" id="ARBA00022670"/>
    </source>
</evidence>
<dbReference type="AlphaFoldDB" id="A0A6P8Y9S6"/>
<proteinExistence type="inferred from homology"/>
<evidence type="ECO:0000256" key="10">
    <source>
        <dbReference type="PROSITE-ProRule" id="PRU01379"/>
    </source>
</evidence>
<evidence type="ECO:0000256" key="7">
    <source>
        <dbReference type="ARBA" id="ARBA00022801"/>
    </source>
</evidence>
<evidence type="ECO:0000256" key="9">
    <source>
        <dbReference type="ARBA" id="ARBA00023049"/>
    </source>
</evidence>
<dbReference type="PROSITE" id="PS52035">
    <property type="entry name" value="PEPTIDASE_M14"/>
    <property type="match status" value="1"/>
</dbReference>
<name>A0A6P8Y9S6_THRPL</name>
<keyword evidence="3" id="KW-0121">Carboxypeptidase</keyword>
<keyword evidence="6" id="KW-0732">Signal</keyword>
<reference evidence="14" key="1">
    <citation type="submission" date="2025-08" db="UniProtKB">
        <authorList>
            <consortium name="RefSeq"/>
        </authorList>
    </citation>
    <scope>IDENTIFICATION</scope>
    <source>
        <tissue evidence="14">Total insect</tissue>
    </source>
</reference>
<evidence type="ECO:0000256" key="11">
    <source>
        <dbReference type="SAM" id="MobiDB-lite"/>
    </source>
</evidence>
<comment type="cofactor">
    <cofactor evidence="1">
        <name>Zn(2+)</name>
        <dbReference type="ChEBI" id="CHEBI:29105"/>
    </cofactor>
</comment>
<dbReference type="OrthoDB" id="3626597at2759"/>
<dbReference type="GO" id="GO:0006508">
    <property type="term" value="P:proteolysis"/>
    <property type="evidence" value="ECO:0007669"/>
    <property type="project" value="UniProtKB-KW"/>
</dbReference>
<keyword evidence="4" id="KW-0645">Protease</keyword>
<keyword evidence="9" id="KW-0482">Metalloprotease</keyword>